<dbReference type="SUPFAM" id="SSF54928">
    <property type="entry name" value="RNA-binding domain, RBD"/>
    <property type="match status" value="1"/>
</dbReference>
<dbReference type="OrthoDB" id="3508416at2759"/>
<evidence type="ECO:0008006" key="3">
    <source>
        <dbReference type="Google" id="ProtNLM"/>
    </source>
</evidence>
<comment type="caution">
    <text evidence="1">The sequence shown here is derived from an EMBL/GenBank/DDBJ whole genome shotgun (WGS) entry which is preliminary data.</text>
</comment>
<evidence type="ECO:0000313" key="2">
    <source>
        <dbReference type="Proteomes" id="UP000562929"/>
    </source>
</evidence>
<reference evidence="1 2" key="1">
    <citation type="journal article" date="2020" name="G3 (Bethesda)">
        <title>Genetic Underpinnings of Host Manipulation by Ophiocordyceps as Revealed by Comparative Transcriptomics.</title>
        <authorList>
            <person name="Will I."/>
            <person name="Das B."/>
            <person name="Trinh T."/>
            <person name="Brachmann A."/>
            <person name="Ohm R.A."/>
            <person name="de Bekker C."/>
        </authorList>
    </citation>
    <scope>NUCLEOTIDE SEQUENCE [LARGE SCALE GENOMIC DNA]</scope>
    <source>
        <strain evidence="1 2">EC05</strain>
    </source>
</reference>
<evidence type="ECO:0000313" key="1">
    <source>
        <dbReference type="EMBL" id="KAF4587926.1"/>
    </source>
</evidence>
<dbReference type="InterPro" id="IPR012677">
    <property type="entry name" value="Nucleotide-bd_a/b_plait_sf"/>
</dbReference>
<dbReference type="Proteomes" id="UP000562929">
    <property type="component" value="Unassembled WGS sequence"/>
</dbReference>
<gene>
    <name evidence="1" type="ORF">GQ602_004619</name>
</gene>
<protein>
    <recommendedName>
        <fullName evidence="3">RRM domain-containing protein</fullName>
    </recommendedName>
</protein>
<dbReference type="EMBL" id="JAACLJ010000004">
    <property type="protein sequence ID" value="KAF4587926.1"/>
    <property type="molecule type" value="Genomic_DNA"/>
</dbReference>
<dbReference type="Gene3D" id="3.30.70.330">
    <property type="match status" value="1"/>
</dbReference>
<dbReference type="InterPro" id="IPR035979">
    <property type="entry name" value="RBD_domain_sf"/>
</dbReference>
<accession>A0A8H4Q7L6</accession>
<dbReference type="GO" id="GO:0003676">
    <property type="term" value="F:nucleic acid binding"/>
    <property type="evidence" value="ECO:0007669"/>
    <property type="project" value="InterPro"/>
</dbReference>
<keyword evidence="2" id="KW-1185">Reference proteome</keyword>
<sequence>MVMYQENEAGHRPISPWQQDSLSDFTSARLTPSPHCSPKLAPVNMGIKNDDKQAEGWAGWNLSSECGVGRNEWNSLNLIPVDARWAFDRIGSAPLLAPAEYWGQQPSSAFEQQQQQQQHVEPVAAGLSSLQPSAVQPQVPHDPWYPQLSGTLPPRAPMASQGVFDTRQLLAALPPQGPRQDMARPDRRRSQGFLPMMAVSDPEHRLQIVQASYSTKFSTHYHGMHTDNNASADHLSPAQNCALWLTNLPANINYDELLDSVNNIGRIWCTYINLPDMIRHQTAAAKVVFSKPEAAQKLLNQSWTCPIMIREHRIRVSHNRIKYPSNEMSDKRCRVLIITGCDTFVNPDTLRCWFTKRFVFQEDRVIVLIRRGGRSVVEFRFGSYRNQAQMGVKALELDRPDGFEKVEYGDDPCEVGETFASYGVAAERIQGKGL</sequence>
<organism evidence="1 2">
    <name type="scientific">Ophiocordyceps camponoti-floridani</name>
    <dbReference type="NCBI Taxonomy" id="2030778"/>
    <lineage>
        <taxon>Eukaryota</taxon>
        <taxon>Fungi</taxon>
        <taxon>Dikarya</taxon>
        <taxon>Ascomycota</taxon>
        <taxon>Pezizomycotina</taxon>
        <taxon>Sordariomycetes</taxon>
        <taxon>Hypocreomycetidae</taxon>
        <taxon>Hypocreales</taxon>
        <taxon>Ophiocordycipitaceae</taxon>
        <taxon>Ophiocordyceps</taxon>
    </lineage>
</organism>
<dbReference type="AlphaFoldDB" id="A0A8H4Q7L6"/>
<proteinExistence type="predicted"/>
<name>A0A8H4Q7L6_9HYPO</name>